<dbReference type="OrthoDB" id="1927263at2759"/>
<protein>
    <submittedName>
        <fullName evidence="3">Transcription factor, putative</fullName>
    </submittedName>
</protein>
<sequence length="419" mass="47667">MEGEISEIPKTAKRRGLKPKKSAEESSNANSYKAPSPPRTRSQVAPDWTTKESLILVNEIAAVEGDCLKALSTHQKWNIIVQNCSVLDVSRTLNQCRSKWSSLLADYNRIKQWDSKSSSESSYWLLDPPTRDRCGLPHNFDYELFRAIDHYVRAQKDHPDTDPDTDPEADADLLDVIAKLGSKRHRRRSMSLKIQPEETSQNCCTKEQAQILHAEEEPQQSCKEENLQMRYDKDQPQTVDRGEEPQDNLMEEQSQESCRFGNPEKSHVEEKPQESLVEEEPKNISMWKKKITGTEEKEQLIVEKLHGNAESIRGVVQGSLPEVVEFGAGDSKSRDSLVVEKSKIIRTRKKKTSGAEEMMMVEKLRANAELIHDIVQGNLPQSENCPTDVIRRQGDKLIACLGEIVNILNQFPYLVQECD</sequence>
<proteinExistence type="predicted"/>
<evidence type="ECO:0000313" key="4">
    <source>
        <dbReference type="Proteomes" id="UP000008311"/>
    </source>
</evidence>
<dbReference type="PANTHER" id="PTHR33492">
    <property type="entry name" value="OSJNBA0043A12.37 PROTEIN-RELATED"/>
    <property type="match status" value="1"/>
</dbReference>
<dbReference type="eggNOG" id="ENOG502RXTE">
    <property type="taxonomic scope" value="Eukaryota"/>
</dbReference>
<keyword evidence="4" id="KW-1185">Reference proteome</keyword>
<name>B9SPS8_RICCO</name>
<dbReference type="STRING" id="3988.B9SPS8"/>
<accession>B9SPS8</accession>
<dbReference type="InParanoid" id="B9SPS8"/>
<feature type="compositionally biased region" description="Polar residues" evidence="1">
    <location>
        <begin position="25"/>
        <end position="43"/>
    </location>
</feature>
<dbReference type="Gene3D" id="1.10.10.60">
    <property type="entry name" value="Homeodomain-like"/>
    <property type="match status" value="1"/>
</dbReference>
<feature type="region of interest" description="Disordered" evidence="1">
    <location>
        <begin position="1"/>
        <end position="46"/>
    </location>
</feature>
<dbReference type="InterPro" id="IPR001005">
    <property type="entry name" value="SANT/Myb"/>
</dbReference>
<feature type="compositionally biased region" description="Acidic residues" evidence="1">
    <location>
        <begin position="245"/>
        <end position="254"/>
    </location>
</feature>
<dbReference type="Proteomes" id="UP000008311">
    <property type="component" value="Unassembled WGS sequence"/>
</dbReference>
<dbReference type="KEGG" id="rcu:8282097"/>
<dbReference type="AlphaFoldDB" id="B9SPS8"/>
<feature type="compositionally biased region" description="Basic and acidic residues" evidence="1">
    <location>
        <begin position="262"/>
        <end position="273"/>
    </location>
</feature>
<organism evidence="3 4">
    <name type="scientific">Ricinus communis</name>
    <name type="common">Castor bean</name>
    <dbReference type="NCBI Taxonomy" id="3988"/>
    <lineage>
        <taxon>Eukaryota</taxon>
        <taxon>Viridiplantae</taxon>
        <taxon>Streptophyta</taxon>
        <taxon>Embryophyta</taxon>
        <taxon>Tracheophyta</taxon>
        <taxon>Spermatophyta</taxon>
        <taxon>Magnoliopsida</taxon>
        <taxon>eudicotyledons</taxon>
        <taxon>Gunneridae</taxon>
        <taxon>Pentapetalae</taxon>
        <taxon>rosids</taxon>
        <taxon>fabids</taxon>
        <taxon>Malpighiales</taxon>
        <taxon>Euphorbiaceae</taxon>
        <taxon>Acalyphoideae</taxon>
        <taxon>Acalypheae</taxon>
        <taxon>Ricinus</taxon>
    </lineage>
</organism>
<reference evidence="4" key="1">
    <citation type="journal article" date="2010" name="Nat. Biotechnol.">
        <title>Draft genome sequence of the oilseed species Ricinus communis.</title>
        <authorList>
            <person name="Chan A.P."/>
            <person name="Crabtree J."/>
            <person name="Zhao Q."/>
            <person name="Lorenzi H."/>
            <person name="Orvis J."/>
            <person name="Puiu D."/>
            <person name="Melake-Berhan A."/>
            <person name="Jones K.M."/>
            <person name="Redman J."/>
            <person name="Chen G."/>
            <person name="Cahoon E.B."/>
            <person name="Gedil M."/>
            <person name="Stanke M."/>
            <person name="Haas B.J."/>
            <person name="Wortman J.R."/>
            <person name="Fraser-Liggett C.M."/>
            <person name="Ravel J."/>
            <person name="Rabinowicz P.D."/>
        </authorList>
    </citation>
    <scope>NUCLEOTIDE SEQUENCE [LARGE SCALE GENOMIC DNA]</scope>
    <source>
        <strain evidence="4">cv. Hale</strain>
    </source>
</reference>
<dbReference type="PROSITE" id="PS50090">
    <property type="entry name" value="MYB_LIKE"/>
    <property type="match status" value="1"/>
</dbReference>
<dbReference type="InterPro" id="IPR044822">
    <property type="entry name" value="Myb_DNA-bind_4"/>
</dbReference>
<feature type="compositionally biased region" description="Basic residues" evidence="1">
    <location>
        <begin position="11"/>
        <end position="20"/>
    </location>
</feature>
<evidence type="ECO:0000259" key="2">
    <source>
        <dbReference type="PROSITE" id="PS50090"/>
    </source>
</evidence>
<dbReference type="Pfam" id="PF13837">
    <property type="entry name" value="Myb_DNA-bind_4"/>
    <property type="match status" value="1"/>
</dbReference>
<feature type="region of interest" description="Disordered" evidence="1">
    <location>
        <begin position="215"/>
        <end position="280"/>
    </location>
</feature>
<gene>
    <name evidence="3" type="ORF">RCOM_0205380</name>
</gene>
<evidence type="ECO:0000313" key="3">
    <source>
        <dbReference type="EMBL" id="EEF34409.1"/>
    </source>
</evidence>
<dbReference type="EMBL" id="EQ974072">
    <property type="protein sequence ID" value="EEF34409.1"/>
    <property type="molecule type" value="Genomic_DNA"/>
</dbReference>
<feature type="compositionally biased region" description="Basic and acidic residues" evidence="1">
    <location>
        <begin position="222"/>
        <end position="244"/>
    </location>
</feature>
<dbReference type="PANTHER" id="PTHR33492:SF4">
    <property type="entry name" value="OS02G0174300 PROTEIN"/>
    <property type="match status" value="1"/>
</dbReference>
<dbReference type="FunCoup" id="B9SPS8">
    <property type="interactions" value="392"/>
</dbReference>
<evidence type="ECO:0000256" key="1">
    <source>
        <dbReference type="SAM" id="MobiDB-lite"/>
    </source>
</evidence>
<feature type="domain" description="Myb-like" evidence="2">
    <location>
        <begin position="48"/>
        <end position="104"/>
    </location>
</feature>